<gene>
    <name evidence="5" type="ORF">J2S18_003262</name>
</gene>
<evidence type="ECO:0000256" key="3">
    <source>
        <dbReference type="ARBA" id="ARBA00023163"/>
    </source>
</evidence>
<sequence length="490" mass="58227">MSLDRCVLNLKNKEYEYIFEMVTDLIGGKYKPIIIGHLGNKETKRFNELKKLIPKITQKILTQQLRELESDKLIIRKVYSEVPLKVEYSLTELGDKLMPILRIMSNWGEAYYEKIDKGILQRKRKRERIKINNLNDFKDELKKEGYNISESDEEKFKEKIARDFNVDKNVIENLYTSIRKENITYKVSDIKELIDYIKKIILFEDIHNKLFKKISTVKSLIIERTEYERVPSTQDNVEDMIPIIEKTANDISRVINDKDKIRLIELEKYLDEEYLYAKDIELLKKMVLIKNEYVKETYNEKARTKTVCIKIPEYINYDYIKAKKGSVEYYEHIKKNIPRMKRLIKNVYKYMNLNKEENKTFKINQSEALQDSINIAVAMYNGKEFRAISGSNEVKDFCRSPLPEKAFFKSSKVNKLGKLGTGYNRVNDSEKKIFEEIHKQIEEGILKEEGNLILYSKWEPCPSCYLVIDQFKKYYPNINVQVKYTKKYGE</sequence>
<dbReference type="Gene3D" id="1.10.10.10">
    <property type="entry name" value="Winged helix-like DNA-binding domain superfamily/Winged helix DNA-binding domain"/>
    <property type="match status" value="1"/>
</dbReference>
<dbReference type="Pfam" id="PF14424">
    <property type="entry name" value="Toxin-deaminase"/>
    <property type="match status" value="1"/>
</dbReference>
<keyword evidence="1" id="KW-0805">Transcription regulation</keyword>
<name>A0ABT9UY87_9FIRM</name>
<keyword evidence="2 5" id="KW-0238">DNA-binding</keyword>
<dbReference type="PANTHER" id="PTHR33204:SF29">
    <property type="entry name" value="TRANSCRIPTIONAL REGULATOR"/>
    <property type="match status" value="1"/>
</dbReference>
<dbReference type="InterPro" id="IPR032721">
    <property type="entry name" value="Toxin-deaminase"/>
</dbReference>
<evidence type="ECO:0000259" key="4">
    <source>
        <dbReference type="PROSITE" id="PS51118"/>
    </source>
</evidence>
<evidence type="ECO:0000313" key="6">
    <source>
        <dbReference type="Proteomes" id="UP001228504"/>
    </source>
</evidence>
<dbReference type="PROSITE" id="PS51118">
    <property type="entry name" value="HTH_HXLR"/>
    <property type="match status" value="1"/>
</dbReference>
<comment type="caution">
    <text evidence="5">The sequence shown here is derived from an EMBL/GenBank/DDBJ whole genome shotgun (WGS) entry which is preliminary data.</text>
</comment>
<proteinExistence type="predicted"/>
<accession>A0ABT9UY87</accession>
<evidence type="ECO:0000256" key="2">
    <source>
        <dbReference type="ARBA" id="ARBA00023125"/>
    </source>
</evidence>
<evidence type="ECO:0000256" key="1">
    <source>
        <dbReference type="ARBA" id="ARBA00023015"/>
    </source>
</evidence>
<keyword evidence="6" id="KW-1185">Reference proteome</keyword>
<evidence type="ECO:0000313" key="5">
    <source>
        <dbReference type="EMBL" id="MDQ0151279.1"/>
    </source>
</evidence>
<keyword evidence="3" id="KW-0804">Transcription</keyword>
<reference evidence="5 6" key="1">
    <citation type="submission" date="2023-07" db="EMBL/GenBank/DDBJ databases">
        <title>Genomic Encyclopedia of Type Strains, Phase IV (KMG-IV): sequencing the most valuable type-strain genomes for metagenomic binning, comparative biology and taxonomic classification.</title>
        <authorList>
            <person name="Goeker M."/>
        </authorList>
    </citation>
    <scope>NUCLEOTIDE SEQUENCE [LARGE SCALE GENOMIC DNA]</scope>
    <source>
        <strain evidence="5 6">DSM 20694</strain>
    </source>
</reference>
<protein>
    <submittedName>
        <fullName evidence="5">DNA-binding HxlR family transcriptional regulator</fullName>
    </submittedName>
</protein>
<dbReference type="Proteomes" id="UP001228504">
    <property type="component" value="Unassembled WGS sequence"/>
</dbReference>
<feature type="domain" description="HTH hxlR-type" evidence="4">
    <location>
        <begin position="6"/>
        <end position="116"/>
    </location>
</feature>
<dbReference type="PANTHER" id="PTHR33204">
    <property type="entry name" value="TRANSCRIPTIONAL REGULATOR, MARR FAMILY"/>
    <property type="match status" value="1"/>
</dbReference>
<dbReference type="GO" id="GO:0003677">
    <property type="term" value="F:DNA binding"/>
    <property type="evidence" value="ECO:0007669"/>
    <property type="project" value="UniProtKB-KW"/>
</dbReference>
<dbReference type="InterPro" id="IPR002577">
    <property type="entry name" value="HTH_HxlR"/>
</dbReference>
<dbReference type="EMBL" id="JAUSUF010000023">
    <property type="protein sequence ID" value="MDQ0151279.1"/>
    <property type="molecule type" value="Genomic_DNA"/>
</dbReference>
<dbReference type="InterPro" id="IPR036388">
    <property type="entry name" value="WH-like_DNA-bd_sf"/>
</dbReference>
<dbReference type="SUPFAM" id="SSF46785">
    <property type="entry name" value="Winged helix' DNA-binding domain"/>
    <property type="match status" value="1"/>
</dbReference>
<organism evidence="5 6">
    <name type="scientific">Eubacterium multiforme</name>
    <dbReference type="NCBI Taxonomy" id="83339"/>
    <lineage>
        <taxon>Bacteria</taxon>
        <taxon>Bacillati</taxon>
        <taxon>Bacillota</taxon>
        <taxon>Clostridia</taxon>
        <taxon>Eubacteriales</taxon>
        <taxon>Eubacteriaceae</taxon>
        <taxon>Eubacterium</taxon>
    </lineage>
</organism>
<dbReference type="InterPro" id="IPR036390">
    <property type="entry name" value="WH_DNA-bd_sf"/>
</dbReference>
<dbReference type="Pfam" id="PF01638">
    <property type="entry name" value="HxlR"/>
    <property type="match status" value="1"/>
</dbReference>